<dbReference type="Proteomes" id="UP001055879">
    <property type="component" value="Linkage Group LG15"/>
</dbReference>
<keyword evidence="2" id="KW-1185">Reference proteome</keyword>
<proteinExistence type="predicted"/>
<evidence type="ECO:0000313" key="2">
    <source>
        <dbReference type="Proteomes" id="UP001055879"/>
    </source>
</evidence>
<name>A0ACB8XRF3_ARCLA</name>
<gene>
    <name evidence="1" type="ORF">L6452_39032</name>
</gene>
<dbReference type="EMBL" id="CM042061">
    <property type="protein sequence ID" value="KAI3672929.1"/>
    <property type="molecule type" value="Genomic_DNA"/>
</dbReference>
<accession>A0ACB8XRF3</accession>
<reference evidence="2" key="1">
    <citation type="journal article" date="2022" name="Mol. Ecol. Resour.">
        <title>The genomes of chicory, endive, great burdock and yacon provide insights into Asteraceae palaeo-polyploidization history and plant inulin production.</title>
        <authorList>
            <person name="Fan W."/>
            <person name="Wang S."/>
            <person name="Wang H."/>
            <person name="Wang A."/>
            <person name="Jiang F."/>
            <person name="Liu H."/>
            <person name="Zhao H."/>
            <person name="Xu D."/>
            <person name="Zhang Y."/>
        </authorList>
    </citation>
    <scope>NUCLEOTIDE SEQUENCE [LARGE SCALE GENOMIC DNA]</scope>
    <source>
        <strain evidence="2">cv. Niubang</strain>
    </source>
</reference>
<reference evidence="1 2" key="2">
    <citation type="journal article" date="2022" name="Mol. Ecol. Resour.">
        <title>The genomes of chicory, endive, great burdock and yacon provide insights into Asteraceae paleo-polyploidization history and plant inulin production.</title>
        <authorList>
            <person name="Fan W."/>
            <person name="Wang S."/>
            <person name="Wang H."/>
            <person name="Wang A."/>
            <person name="Jiang F."/>
            <person name="Liu H."/>
            <person name="Zhao H."/>
            <person name="Xu D."/>
            <person name="Zhang Y."/>
        </authorList>
    </citation>
    <scope>NUCLEOTIDE SEQUENCE [LARGE SCALE GENOMIC DNA]</scope>
    <source>
        <strain evidence="2">cv. Niubang</strain>
    </source>
</reference>
<organism evidence="1 2">
    <name type="scientific">Arctium lappa</name>
    <name type="common">Greater burdock</name>
    <name type="synonym">Lappa major</name>
    <dbReference type="NCBI Taxonomy" id="4217"/>
    <lineage>
        <taxon>Eukaryota</taxon>
        <taxon>Viridiplantae</taxon>
        <taxon>Streptophyta</taxon>
        <taxon>Embryophyta</taxon>
        <taxon>Tracheophyta</taxon>
        <taxon>Spermatophyta</taxon>
        <taxon>Magnoliopsida</taxon>
        <taxon>eudicotyledons</taxon>
        <taxon>Gunneridae</taxon>
        <taxon>Pentapetalae</taxon>
        <taxon>asterids</taxon>
        <taxon>campanulids</taxon>
        <taxon>Asterales</taxon>
        <taxon>Asteraceae</taxon>
        <taxon>Carduoideae</taxon>
        <taxon>Cardueae</taxon>
        <taxon>Arctiinae</taxon>
        <taxon>Arctium</taxon>
    </lineage>
</organism>
<sequence>MFDIRSSEFDSSKRHFNQVVDGREFGDEEIDSDYAWLLSFLTNTNEQTKSSTEEVIAEDENEEANNKDPQYYMFLKELTESGKSYKLKISRNDEALKYLEYEEQDESDGYDLPTYTNISIGNSGDKVNSSEDMGDRQINQRVKRSLHGKKGDISTTKEILRKKKIKEPKPIKDPFHDVPVDSCYRLFLDGCIRSEYGAFVYEGKRVNYEEKPTSSDSDILIWDNLQDCSEVNNKQLITAKKDLSLKEKLMRILRQPYNHEEYEKLSEYVEQEKPICRLLPLRHRAISSALDGVTKSVLDDVPTSFRRKLQAAQNERPRALNLLRMFRFWLEHVPNEDVFQPWLNDDCLKVLPSTRR</sequence>
<protein>
    <submittedName>
        <fullName evidence="1">Uncharacterized protein</fullName>
    </submittedName>
</protein>
<evidence type="ECO:0000313" key="1">
    <source>
        <dbReference type="EMBL" id="KAI3672929.1"/>
    </source>
</evidence>
<comment type="caution">
    <text evidence="1">The sequence shown here is derived from an EMBL/GenBank/DDBJ whole genome shotgun (WGS) entry which is preliminary data.</text>
</comment>